<dbReference type="PANTHER" id="PTHR36456:SF1">
    <property type="entry name" value="UPF0232 PROTEIN SCO3875"/>
    <property type="match status" value="1"/>
</dbReference>
<sequence>MSEFSDFEYASAALRRVQARAQAQGHYRVPLRSRRRSVSGQSEEFAEEILLDDEQEASEVNLDPQADPDGEFSALSTVVSRAGSRWIKMPGMAPMRRKYREPKKLGLTIDSLIASRGWQEHTRAGDLMARWSDIVGDEVAEHCSIETIDDHRLIVQCDSTAWFKQLQLLLPRLERTIAEAVGEGVVQQVILRPPASPSWKKGRLSVPGRGPRDTYA</sequence>
<dbReference type="EMBL" id="CACRSM010000002">
    <property type="protein sequence ID" value="VYS83578.1"/>
    <property type="molecule type" value="Genomic_DNA"/>
</dbReference>
<evidence type="ECO:0008006" key="3">
    <source>
        <dbReference type="Google" id="ProtNLM"/>
    </source>
</evidence>
<name>A0A6N2RSX7_9ACTO</name>
<feature type="region of interest" description="Disordered" evidence="1">
    <location>
        <begin position="197"/>
        <end position="216"/>
    </location>
</feature>
<dbReference type="Pfam" id="PF05258">
    <property type="entry name" value="DciA"/>
    <property type="match status" value="1"/>
</dbReference>
<reference evidence="2" key="1">
    <citation type="submission" date="2019-11" db="EMBL/GenBank/DDBJ databases">
        <authorList>
            <person name="Feng L."/>
        </authorList>
    </citation>
    <scope>NUCLEOTIDE SEQUENCE</scope>
    <source>
        <strain evidence="2">AodontolyticusLFYP35</strain>
    </source>
</reference>
<organism evidence="2">
    <name type="scientific">Schaalia odontolytica</name>
    <dbReference type="NCBI Taxonomy" id="1660"/>
    <lineage>
        <taxon>Bacteria</taxon>
        <taxon>Bacillati</taxon>
        <taxon>Actinomycetota</taxon>
        <taxon>Actinomycetes</taxon>
        <taxon>Actinomycetales</taxon>
        <taxon>Actinomycetaceae</taxon>
        <taxon>Schaalia</taxon>
    </lineage>
</organism>
<dbReference type="InterPro" id="IPR007922">
    <property type="entry name" value="DciA-like"/>
</dbReference>
<evidence type="ECO:0000256" key="1">
    <source>
        <dbReference type="SAM" id="MobiDB-lite"/>
    </source>
</evidence>
<gene>
    <name evidence="2" type="ORF">AOLFYP35_00494</name>
</gene>
<accession>A0A6N2RSX7</accession>
<dbReference type="PANTHER" id="PTHR36456">
    <property type="entry name" value="UPF0232 PROTEIN SCO3875"/>
    <property type="match status" value="1"/>
</dbReference>
<evidence type="ECO:0000313" key="2">
    <source>
        <dbReference type="EMBL" id="VYS83578.1"/>
    </source>
</evidence>
<dbReference type="AlphaFoldDB" id="A0A6N2RSX7"/>
<proteinExistence type="predicted"/>
<protein>
    <recommendedName>
        <fullName evidence="3">DUF721 domain-containing protein</fullName>
    </recommendedName>
</protein>